<feature type="compositionally biased region" description="Low complexity" evidence="2">
    <location>
        <begin position="1"/>
        <end position="21"/>
    </location>
</feature>
<dbReference type="InterPro" id="IPR036318">
    <property type="entry name" value="FAD-bd_PCMH-like_sf"/>
</dbReference>
<dbReference type="InterPro" id="IPR016167">
    <property type="entry name" value="FAD-bd_PCMH_sub1"/>
</dbReference>
<name>A0ABN2E2F7_9ACTN</name>
<evidence type="ECO:0000256" key="1">
    <source>
        <dbReference type="ARBA" id="ARBA00023002"/>
    </source>
</evidence>
<dbReference type="EMBL" id="BAAAOS010000038">
    <property type="protein sequence ID" value="GAA1592737.1"/>
    <property type="molecule type" value="Genomic_DNA"/>
</dbReference>
<accession>A0ABN2E2F7</accession>
<dbReference type="Proteomes" id="UP001500393">
    <property type="component" value="Unassembled WGS sequence"/>
</dbReference>
<sequence>MTTTENQPQTQPQTQTRNLTLLKDGDAGYDEARSVWNAMVDRRPAVIAKCRSTTEVATAVRYAREHGLEIGVRCGGQASPATPYPTAA</sequence>
<protein>
    <submittedName>
        <fullName evidence="3">Uncharacterized protein</fullName>
    </submittedName>
</protein>
<organism evidence="3 4">
    <name type="scientific">Kribbella sancticallisti</name>
    <dbReference type="NCBI Taxonomy" id="460087"/>
    <lineage>
        <taxon>Bacteria</taxon>
        <taxon>Bacillati</taxon>
        <taxon>Actinomycetota</taxon>
        <taxon>Actinomycetes</taxon>
        <taxon>Propionibacteriales</taxon>
        <taxon>Kribbellaceae</taxon>
        <taxon>Kribbella</taxon>
    </lineage>
</organism>
<comment type="caution">
    <text evidence="3">The sequence shown here is derived from an EMBL/GenBank/DDBJ whole genome shotgun (WGS) entry which is preliminary data.</text>
</comment>
<dbReference type="Gene3D" id="3.30.43.10">
    <property type="entry name" value="Uridine Diphospho-n-acetylenolpyruvylglucosamine Reductase, domain 2"/>
    <property type="match status" value="1"/>
</dbReference>
<dbReference type="SUPFAM" id="SSF56176">
    <property type="entry name" value="FAD-binding/transporter-associated domain-like"/>
    <property type="match status" value="1"/>
</dbReference>
<evidence type="ECO:0000313" key="4">
    <source>
        <dbReference type="Proteomes" id="UP001500393"/>
    </source>
</evidence>
<feature type="region of interest" description="Disordered" evidence="2">
    <location>
        <begin position="1"/>
        <end position="24"/>
    </location>
</feature>
<keyword evidence="4" id="KW-1185">Reference proteome</keyword>
<evidence type="ECO:0000256" key="2">
    <source>
        <dbReference type="SAM" id="MobiDB-lite"/>
    </source>
</evidence>
<dbReference type="RefSeq" id="WP_344218589.1">
    <property type="nucleotide sequence ID" value="NZ_BAAAOS010000038.1"/>
</dbReference>
<evidence type="ECO:0000313" key="3">
    <source>
        <dbReference type="EMBL" id="GAA1592737.1"/>
    </source>
</evidence>
<keyword evidence="1" id="KW-0560">Oxidoreductase</keyword>
<gene>
    <name evidence="3" type="ORF">GCM10009789_53490</name>
</gene>
<reference evidence="3 4" key="1">
    <citation type="journal article" date="2019" name="Int. J. Syst. Evol. Microbiol.">
        <title>The Global Catalogue of Microorganisms (GCM) 10K type strain sequencing project: providing services to taxonomists for standard genome sequencing and annotation.</title>
        <authorList>
            <consortium name="The Broad Institute Genomics Platform"/>
            <consortium name="The Broad Institute Genome Sequencing Center for Infectious Disease"/>
            <person name="Wu L."/>
            <person name="Ma J."/>
        </authorList>
    </citation>
    <scope>NUCLEOTIDE SEQUENCE [LARGE SCALE GENOMIC DNA]</scope>
    <source>
        <strain evidence="3 4">JCM 14969</strain>
    </source>
</reference>
<proteinExistence type="predicted"/>